<dbReference type="Pfam" id="PF07679">
    <property type="entry name" value="I-set"/>
    <property type="match status" value="1"/>
</dbReference>
<dbReference type="Pfam" id="PF13927">
    <property type="entry name" value="Ig_3"/>
    <property type="match status" value="2"/>
</dbReference>
<dbReference type="SUPFAM" id="SSF48726">
    <property type="entry name" value="Immunoglobulin"/>
    <property type="match status" value="3"/>
</dbReference>
<feature type="domain" description="Ig-like" evidence="1">
    <location>
        <begin position="54"/>
        <end position="167"/>
    </location>
</feature>
<dbReference type="PANTHER" id="PTHR19890:SF10">
    <property type="entry name" value="FIBROBLAST GROWTH FACTOR RECEPTOR-LIKE 1"/>
    <property type="match status" value="1"/>
</dbReference>
<dbReference type="InterPro" id="IPR036179">
    <property type="entry name" value="Ig-like_dom_sf"/>
</dbReference>
<dbReference type="SMART" id="SM00408">
    <property type="entry name" value="IGc2"/>
    <property type="match status" value="3"/>
</dbReference>
<feature type="domain" description="Ig-like" evidence="1">
    <location>
        <begin position="183"/>
        <end position="274"/>
    </location>
</feature>
<dbReference type="PROSITE" id="PS50835">
    <property type="entry name" value="IG_LIKE"/>
    <property type="match status" value="3"/>
</dbReference>
<dbReference type="InterPro" id="IPR013098">
    <property type="entry name" value="Ig_I-set"/>
</dbReference>
<gene>
    <name evidence="2" type="ORF">PEVE_00042448</name>
</gene>
<reference evidence="2 3" key="1">
    <citation type="submission" date="2022-05" db="EMBL/GenBank/DDBJ databases">
        <authorList>
            <consortium name="Genoscope - CEA"/>
            <person name="William W."/>
        </authorList>
    </citation>
    <scope>NUCLEOTIDE SEQUENCE [LARGE SCALE GENOMIC DNA]</scope>
</reference>
<dbReference type="EMBL" id="CALNXI010000833">
    <property type="protein sequence ID" value="CAH3142296.1"/>
    <property type="molecule type" value="Genomic_DNA"/>
</dbReference>
<dbReference type="InterPro" id="IPR003598">
    <property type="entry name" value="Ig_sub2"/>
</dbReference>
<proteinExistence type="predicted"/>
<comment type="caution">
    <text evidence="2">The sequence shown here is derived from an EMBL/GenBank/DDBJ whole genome shotgun (WGS) entry which is preliminary data.</text>
</comment>
<protein>
    <recommendedName>
        <fullName evidence="1">Ig-like domain-containing protein</fullName>
    </recommendedName>
</protein>
<evidence type="ECO:0000313" key="2">
    <source>
        <dbReference type="EMBL" id="CAH3142296.1"/>
    </source>
</evidence>
<dbReference type="InterPro" id="IPR007110">
    <property type="entry name" value="Ig-like_dom"/>
</dbReference>
<dbReference type="InterPro" id="IPR013783">
    <property type="entry name" value="Ig-like_fold"/>
</dbReference>
<evidence type="ECO:0000313" key="3">
    <source>
        <dbReference type="Proteomes" id="UP001159427"/>
    </source>
</evidence>
<dbReference type="Proteomes" id="UP001159427">
    <property type="component" value="Unassembled WGS sequence"/>
</dbReference>
<dbReference type="Gene3D" id="2.60.40.10">
    <property type="entry name" value="Immunoglobulins"/>
    <property type="match status" value="3"/>
</dbReference>
<feature type="domain" description="Ig-like" evidence="1">
    <location>
        <begin position="279"/>
        <end position="392"/>
    </location>
</feature>
<evidence type="ECO:0000259" key="1">
    <source>
        <dbReference type="PROSITE" id="PS50835"/>
    </source>
</evidence>
<sequence>MAPPLKYTWLKDGKLLKGRRLDPYLNTSIWYLNLVSNRYGSINHTYTVIVLGKPRTRPILREGLPENTSVEIGKNATMKCLAVASGTLPSFRWLKWDKSFTFVSKIKDNLIEGPYRPIDLRYYHSLQSGDEYGSEVTITNVTEDDFGLYTCYASNHIGAEYNSAFLSRYVRPTTPSKRDTLKPVFSDPDTLRRAFKAWPASRSVKLKCDAKGTPPLKYTWLKDGELLKGRRLDPYLNTSIWYLKLKGLAPKDAGQYTCIVSNRYGSINHTYTVRVQDKPRTRPILRKDLPENTTVEIGKNATMKCHALFSGTLPDFRWLKWDKSVTFLSKIEDNLENAPFKLIDPQYYNSWQSGDEYGSEVTITNVTEADFGLYTCYASNHIGAEYRSALLSRYVRLTTPSKRGKKL</sequence>
<accession>A0ABN8PJ69</accession>
<dbReference type="SMART" id="SM00409">
    <property type="entry name" value="IG"/>
    <property type="match status" value="3"/>
</dbReference>
<dbReference type="PANTHER" id="PTHR19890">
    <property type="entry name" value="FIBROBLAST GROWTH FACTOR RECEPTOR"/>
    <property type="match status" value="1"/>
</dbReference>
<dbReference type="InterPro" id="IPR052615">
    <property type="entry name" value="FGFRL"/>
</dbReference>
<keyword evidence="3" id="KW-1185">Reference proteome</keyword>
<name>A0ABN8PJ69_9CNID</name>
<dbReference type="InterPro" id="IPR003599">
    <property type="entry name" value="Ig_sub"/>
</dbReference>
<organism evidence="2 3">
    <name type="scientific">Porites evermanni</name>
    <dbReference type="NCBI Taxonomy" id="104178"/>
    <lineage>
        <taxon>Eukaryota</taxon>
        <taxon>Metazoa</taxon>
        <taxon>Cnidaria</taxon>
        <taxon>Anthozoa</taxon>
        <taxon>Hexacorallia</taxon>
        <taxon>Scleractinia</taxon>
        <taxon>Fungiina</taxon>
        <taxon>Poritidae</taxon>
        <taxon>Porites</taxon>
    </lineage>
</organism>